<dbReference type="AlphaFoldDB" id="A0A2P2NMA6"/>
<dbReference type="EMBL" id="GGEC01063137">
    <property type="protein sequence ID" value="MBX43621.1"/>
    <property type="molecule type" value="Transcribed_RNA"/>
</dbReference>
<accession>A0A2P2NMA6</accession>
<name>A0A2P2NMA6_RHIMU</name>
<proteinExistence type="predicted"/>
<organism evidence="1">
    <name type="scientific">Rhizophora mucronata</name>
    <name type="common">Asiatic mangrove</name>
    <dbReference type="NCBI Taxonomy" id="61149"/>
    <lineage>
        <taxon>Eukaryota</taxon>
        <taxon>Viridiplantae</taxon>
        <taxon>Streptophyta</taxon>
        <taxon>Embryophyta</taxon>
        <taxon>Tracheophyta</taxon>
        <taxon>Spermatophyta</taxon>
        <taxon>Magnoliopsida</taxon>
        <taxon>eudicotyledons</taxon>
        <taxon>Gunneridae</taxon>
        <taxon>Pentapetalae</taxon>
        <taxon>rosids</taxon>
        <taxon>fabids</taxon>
        <taxon>Malpighiales</taxon>
        <taxon>Rhizophoraceae</taxon>
        <taxon>Rhizophora</taxon>
    </lineage>
</organism>
<evidence type="ECO:0000313" key="1">
    <source>
        <dbReference type="EMBL" id="MBX43621.1"/>
    </source>
</evidence>
<protein>
    <submittedName>
        <fullName evidence="1">Uncharacterized protein</fullName>
    </submittedName>
</protein>
<reference evidence="1" key="1">
    <citation type="submission" date="2018-02" db="EMBL/GenBank/DDBJ databases">
        <title>Rhizophora mucronata_Transcriptome.</title>
        <authorList>
            <person name="Meera S.P."/>
            <person name="Sreeshan A."/>
            <person name="Augustine A."/>
        </authorList>
    </citation>
    <scope>NUCLEOTIDE SEQUENCE</scope>
    <source>
        <tissue evidence="1">Leaf</tissue>
    </source>
</reference>
<sequence>MENQPSMFIYGITAITRMILLTTHGRRKIDAGAIF</sequence>